<organism evidence="7 8">
    <name type="scientific">Candidatus Curtissbacteria bacterium GW2011_GWC1_44_33</name>
    <dbReference type="NCBI Taxonomy" id="1618413"/>
    <lineage>
        <taxon>Bacteria</taxon>
        <taxon>Candidatus Curtissiibacteriota</taxon>
    </lineage>
</organism>
<reference evidence="7 8" key="1">
    <citation type="journal article" date="2015" name="Nature">
        <title>rRNA introns, odd ribosomes, and small enigmatic genomes across a large radiation of phyla.</title>
        <authorList>
            <person name="Brown C.T."/>
            <person name="Hug L.A."/>
            <person name="Thomas B.C."/>
            <person name="Sharon I."/>
            <person name="Castelle C.J."/>
            <person name="Singh A."/>
            <person name="Wilkins M.J."/>
            <person name="Williams K.H."/>
            <person name="Banfield J.F."/>
        </authorList>
    </citation>
    <scope>NUCLEOTIDE SEQUENCE [LARGE SCALE GENOMIC DNA]</scope>
</reference>
<dbReference type="InterPro" id="IPR045584">
    <property type="entry name" value="Pilin-like"/>
</dbReference>
<keyword evidence="2" id="KW-0488">Methylation</keyword>
<evidence type="ECO:0000256" key="2">
    <source>
        <dbReference type="ARBA" id="ARBA00022481"/>
    </source>
</evidence>
<dbReference type="EMBL" id="LCIZ01000030">
    <property type="protein sequence ID" value="KKT66210.1"/>
    <property type="molecule type" value="Genomic_DNA"/>
</dbReference>
<dbReference type="InterPro" id="IPR012902">
    <property type="entry name" value="N_methyl_site"/>
</dbReference>
<evidence type="ECO:0000256" key="1">
    <source>
        <dbReference type="ARBA" id="ARBA00004167"/>
    </source>
</evidence>
<comment type="caution">
    <text evidence="7">The sequence shown here is derived from an EMBL/GenBank/DDBJ whole genome shotgun (WGS) entry which is preliminary data.</text>
</comment>
<dbReference type="GO" id="GO:0016020">
    <property type="term" value="C:membrane"/>
    <property type="evidence" value="ECO:0007669"/>
    <property type="project" value="UniProtKB-SubCell"/>
</dbReference>
<comment type="subcellular location">
    <subcellularLocation>
        <location evidence="1">Membrane</location>
        <topology evidence="1">Single-pass membrane protein</topology>
    </subcellularLocation>
</comment>
<keyword evidence="3 6" id="KW-0812">Transmembrane</keyword>
<dbReference type="PANTHER" id="PTHR30093:SF44">
    <property type="entry name" value="TYPE II SECRETION SYSTEM CORE PROTEIN G"/>
    <property type="match status" value="1"/>
</dbReference>
<evidence type="ECO:0000256" key="4">
    <source>
        <dbReference type="ARBA" id="ARBA00022989"/>
    </source>
</evidence>
<proteinExistence type="predicted"/>
<evidence type="ECO:0000313" key="7">
    <source>
        <dbReference type="EMBL" id="KKT66210.1"/>
    </source>
</evidence>
<dbReference type="PROSITE" id="PS00409">
    <property type="entry name" value="PROKAR_NTER_METHYL"/>
    <property type="match status" value="1"/>
</dbReference>
<dbReference type="PANTHER" id="PTHR30093">
    <property type="entry name" value="GENERAL SECRETION PATHWAY PROTEIN G"/>
    <property type="match status" value="1"/>
</dbReference>
<feature type="transmembrane region" description="Helical" evidence="6">
    <location>
        <begin position="20"/>
        <end position="40"/>
    </location>
</feature>
<evidence type="ECO:0000313" key="8">
    <source>
        <dbReference type="Proteomes" id="UP000033901"/>
    </source>
</evidence>
<accession>A0A0G1J4L8</accession>
<dbReference type="Pfam" id="PF07963">
    <property type="entry name" value="N_methyl"/>
    <property type="match status" value="1"/>
</dbReference>
<dbReference type="SUPFAM" id="SSF54523">
    <property type="entry name" value="Pili subunits"/>
    <property type="match status" value="1"/>
</dbReference>
<evidence type="ECO:0000256" key="5">
    <source>
        <dbReference type="ARBA" id="ARBA00023136"/>
    </source>
</evidence>
<evidence type="ECO:0000256" key="3">
    <source>
        <dbReference type="ARBA" id="ARBA00022692"/>
    </source>
</evidence>
<keyword evidence="5 6" id="KW-0472">Membrane</keyword>
<evidence type="ECO:0000256" key="6">
    <source>
        <dbReference type="SAM" id="Phobius"/>
    </source>
</evidence>
<keyword evidence="4 6" id="KW-1133">Transmembrane helix</keyword>
<sequence length="164" mass="17539">MKKNFGLTPIKSGFTLVELLVVISVIGILASIVLVSFTGSQKQARDTQRKSDVKQYQLALENFANKGSGLYPRRNSTVSADTTLCADLSLTTCPSDPREVKDATFDYKYQSDGTLSDGTAAASTYVLWGKVENVTATTYWVVCSNGKSGIKTTGIPPTGGICPL</sequence>
<name>A0A0G1J4L8_9BACT</name>
<protein>
    <submittedName>
        <fullName evidence="7">Uncharacterized protein</fullName>
    </submittedName>
</protein>
<dbReference type="AlphaFoldDB" id="A0A0G1J4L8"/>
<dbReference type="Proteomes" id="UP000033901">
    <property type="component" value="Unassembled WGS sequence"/>
</dbReference>
<gene>
    <name evidence="7" type="ORF">UW61_C0030G0012</name>
</gene>
<dbReference type="Gene3D" id="3.30.700.10">
    <property type="entry name" value="Glycoprotein, Type 4 Pilin"/>
    <property type="match status" value="1"/>
</dbReference>
<dbReference type="NCBIfam" id="TIGR02532">
    <property type="entry name" value="IV_pilin_GFxxxE"/>
    <property type="match status" value="1"/>
</dbReference>